<dbReference type="CDD" id="cd06260">
    <property type="entry name" value="DUF820-like"/>
    <property type="match status" value="1"/>
</dbReference>
<evidence type="ECO:0000259" key="1">
    <source>
        <dbReference type="Pfam" id="PF05685"/>
    </source>
</evidence>
<dbReference type="PANTHER" id="PTHR36558:SF1">
    <property type="entry name" value="RESTRICTION ENDONUCLEASE DOMAIN-CONTAINING PROTEIN-RELATED"/>
    <property type="match status" value="1"/>
</dbReference>
<dbReference type="SUPFAM" id="SSF52980">
    <property type="entry name" value="Restriction endonuclease-like"/>
    <property type="match status" value="1"/>
</dbReference>
<keyword evidence="3" id="KW-1185">Reference proteome</keyword>
<comment type="caution">
    <text evidence="2">The sequence shown here is derived from an EMBL/GenBank/DDBJ whole genome shotgun (WGS) entry which is preliminary data.</text>
</comment>
<keyword evidence="2" id="KW-0255">Endonuclease</keyword>
<organism evidence="2 3">
    <name type="scientific">Plectonema cf. radiosum LEGE 06105</name>
    <dbReference type="NCBI Taxonomy" id="945769"/>
    <lineage>
        <taxon>Bacteria</taxon>
        <taxon>Bacillati</taxon>
        <taxon>Cyanobacteriota</taxon>
        <taxon>Cyanophyceae</taxon>
        <taxon>Oscillatoriophycideae</taxon>
        <taxon>Oscillatoriales</taxon>
        <taxon>Microcoleaceae</taxon>
        <taxon>Plectonema</taxon>
    </lineage>
</organism>
<gene>
    <name evidence="2" type="ORF">IQ247_21500</name>
</gene>
<feature type="domain" description="Putative restriction endonuclease" evidence="1">
    <location>
        <begin position="14"/>
        <end position="171"/>
    </location>
</feature>
<name>A0A8J7F4U8_9CYAN</name>
<dbReference type="Proteomes" id="UP000620559">
    <property type="component" value="Unassembled WGS sequence"/>
</dbReference>
<dbReference type="InterPro" id="IPR012296">
    <property type="entry name" value="Nuclease_put_TT1808"/>
</dbReference>
<dbReference type="RefSeq" id="WP_193923221.1">
    <property type="nucleotide sequence ID" value="NZ_JADEWL010000090.1"/>
</dbReference>
<dbReference type="Pfam" id="PF05685">
    <property type="entry name" value="Uma2"/>
    <property type="match status" value="1"/>
</dbReference>
<proteinExistence type="predicted"/>
<protein>
    <submittedName>
        <fullName evidence="2">Uma2 family endonuclease</fullName>
    </submittedName>
</protein>
<keyword evidence="2" id="KW-0540">Nuclease</keyword>
<dbReference type="EMBL" id="JADEWL010000090">
    <property type="protein sequence ID" value="MBE9215207.1"/>
    <property type="molecule type" value="Genomic_DNA"/>
</dbReference>
<dbReference type="InterPro" id="IPR008538">
    <property type="entry name" value="Uma2"/>
</dbReference>
<keyword evidence="2" id="KW-0378">Hydrolase</keyword>
<dbReference type="GO" id="GO:0004519">
    <property type="term" value="F:endonuclease activity"/>
    <property type="evidence" value="ECO:0007669"/>
    <property type="project" value="UniProtKB-KW"/>
</dbReference>
<evidence type="ECO:0000313" key="2">
    <source>
        <dbReference type="EMBL" id="MBE9215207.1"/>
    </source>
</evidence>
<dbReference type="Gene3D" id="3.90.1570.10">
    <property type="entry name" value="tt1808, chain A"/>
    <property type="match status" value="1"/>
</dbReference>
<sequence length="192" mass="22206">MLAISQETQKMTIEEYLAWEPLQELRYEYDNGEVFAMTGGTIPHNDIALNFYTALRPHLRARGCRVNVSDVKVQLTPKSPYYYPDVIVSCDPQDLNARKFIQNPKIIAEVLSPVTASRDRGEKFTNYLKMPSLQEYLLIDSEKISVERYCRGEGRMWLYHPYIEEDVITLSSIEFEMATASLYEGVVFEAEE</sequence>
<reference evidence="2" key="1">
    <citation type="submission" date="2020-10" db="EMBL/GenBank/DDBJ databases">
        <authorList>
            <person name="Castelo-Branco R."/>
            <person name="Eusebio N."/>
            <person name="Adriana R."/>
            <person name="Vieira A."/>
            <person name="Brugerolle De Fraissinette N."/>
            <person name="Rezende De Castro R."/>
            <person name="Schneider M.P."/>
            <person name="Vasconcelos V."/>
            <person name="Leao P.N."/>
        </authorList>
    </citation>
    <scope>NUCLEOTIDE SEQUENCE</scope>
    <source>
        <strain evidence="2">LEGE 06105</strain>
    </source>
</reference>
<dbReference type="InterPro" id="IPR011335">
    <property type="entry name" value="Restrct_endonuc-II-like"/>
</dbReference>
<accession>A0A8J7F4U8</accession>
<evidence type="ECO:0000313" key="3">
    <source>
        <dbReference type="Proteomes" id="UP000620559"/>
    </source>
</evidence>
<dbReference type="PANTHER" id="PTHR36558">
    <property type="entry name" value="GLR1098 PROTEIN"/>
    <property type="match status" value="1"/>
</dbReference>
<dbReference type="AlphaFoldDB" id="A0A8J7F4U8"/>